<dbReference type="InterPro" id="IPR011576">
    <property type="entry name" value="Pyridox_Oxase_N"/>
</dbReference>
<dbReference type="GO" id="GO:0070967">
    <property type="term" value="F:coenzyme F420 binding"/>
    <property type="evidence" value="ECO:0007669"/>
    <property type="project" value="TreeGrafter"/>
</dbReference>
<dbReference type="InterPro" id="IPR012349">
    <property type="entry name" value="Split_barrel_FMN-bd"/>
</dbReference>
<dbReference type="EMBL" id="UINC01001898">
    <property type="protein sequence ID" value="SUZ90485.1"/>
    <property type="molecule type" value="Genomic_DNA"/>
</dbReference>
<evidence type="ECO:0000313" key="3">
    <source>
        <dbReference type="EMBL" id="SUZ90485.1"/>
    </source>
</evidence>
<evidence type="ECO:0000259" key="2">
    <source>
        <dbReference type="Pfam" id="PF01243"/>
    </source>
</evidence>
<dbReference type="AlphaFoldDB" id="A0A381RFA9"/>
<dbReference type="PANTHER" id="PTHR35176:SF6">
    <property type="entry name" value="HEME OXYGENASE HI_0854-RELATED"/>
    <property type="match status" value="1"/>
</dbReference>
<proteinExistence type="predicted"/>
<protein>
    <recommendedName>
        <fullName evidence="2">Pyridoxamine 5'-phosphate oxidase N-terminal domain-containing protein</fullName>
    </recommendedName>
</protein>
<evidence type="ECO:0000256" key="1">
    <source>
        <dbReference type="ARBA" id="ARBA00023002"/>
    </source>
</evidence>
<dbReference type="GO" id="GO:0005829">
    <property type="term" value="C:cytosol"/>
    <property type="evidence" value="ECO:0007669"/>
    <property type="project" value="TreeGrafter"/>
</dbReference>
<accession>A0A381RFA9</accession>
<gene>
    <name evidence="3" type="ORF">METZ01_LOCUS43339</name>
</gene>
<dbReference type="Pfam" id="PF01243">
    <property type="entry name" value="PNPOx_N"/>
    <property type="match status" value="1"/>
</dbReference>
<name>A0A381RFA9_9ZZZZ</name>
<dbReference type="PANTHER" id="PTHR35176">
    <property type="entry name" value="HEME OXYGENASE HI_0854-RELATED"/>
    <property type="match status" value="1"/>
</dbReference>
<feature type="domain" description="Pyridoxamine 5'-phosphate oxidase N-terminal" evidence="2">
    <location>
        <begin position="15"/>
        <end position="148"/>
    </location>
</feature>
<keyword evidence="1" id="KW-0560">Oxidoreductase</keyword>
<dbReference type="GO" id="GO:0016627">
    <property type="term" value="F:oxidoreductase activity, acting on the CH-CH group of donors"/>
    <property type="evidence" value="ECO:0007669"/>
    <property type="project" value="TreeGrafter"/>
</dbReference>
<dbReference type="Gene3D" id="2.30.110.10">
    <property type="entry name" value="Electron Transport, Fmn-binding Protein, Chain A"/>
    <property type="match status" value="1"/>
</dbReference>
<dbReference type="InterPro" id="IPR052019">
    <property type="entry name" value="F420H2_bilvrd_red/Heme_oxyg"/>
</dbReference>
<organism evidence="3">
    <name type="scientific">marine metagenome</name>
    <dbReference type="NCBI Taxonomy" id="408172"/>
    <lineage>
        <taxon>unclassified sequences</taxon>
        <taxon>metagenomes</taxon>
        <taxon>ecological metagenomes</taxon>
    </lineage>
</organism>
<dbReference type="SUPFAM" id="SSF50475">
    <property type="entry name" value="FMN-binding split barrel"/>
    <property type="match status" value="1"/>
</dbReference>
<reference evidence="3" key="1">
    <citation type="submission" date="2018-05" db="EMBL/GenBank/DDBJ databases">
        <authorList>
            <person name="Lanie J.A."/>
            <person name="Ng W.-L."/>
            <person name="Kazmierczak K.M."/>
            <person name="Andrzejewski T.M."/>
            <person name="Davidsen T.M."/>
            <person name="Wayne K.J."/>
            <person name="Tettelin H."/>
            <person name="Glass J.I."/>
            <person name="Rusch D."/>
            <person name="Podicherti R."/>
            <person name="Tsui H.-C.T."/>
            <person name="Winkler M.E."/>
        </authorList>
    </citation>
    <scope>NUCLEOTIDE SEQUENCE</scope>
</reference>
<sequence length="157" mass="18038">MATNRRDLIRMTDVELATFIEEQKSLQVACRERDGSIHLSTLWFAVVDDLLAFGTYSKSQKILNLQRDDRITVLLEDGETYETLRGVMVKGRAVLRGQDNPDGVREVARAVMRRNQPEIPEEFFEEASEVWAAKRTAVLIRPEKVVSWDHTKLDGVY</sequence>